<dbReference type="Proteomes" id="UP000219494">
    <property type="component" value="Unassembled WGS sequence"/>
</dbReference>
<accession>A0A285QFT8</accession>
<proteinExistence type="predicted"/>
<sequence>MTTDSNDLRRELRRAGLSEKAIDAAWPTWWSEELADDPSGRAELRFALARRLGLSPKSLLGERVRFVWNDEARFKHLSAEDVTHRAALASFGMTVGGSLLRATPEVAGIVGVTAADLRAAILRDRAFVDLQGLVFVCWAVGLPLVHLRVFPLDAKAMHAMVVGVDGRQAILLGRDAPYPAQTAFTLAHELGHVALGHLEGAPALVDMDDPAKAGDKDEEETAADRFALELLTGTPTPTIDTDGASYNAPGLARAVEQAAPRYRIEPGTLALCLAYQTGQWGRAMSALEFIYGAPRRVWRDVNTLAASQLRWEWIGDDAAEWIRTVTDIRD</sequence>
<feature type="domain" description="IrrE N-terminal-like" evidence="1">
    <location>
        <begin position="148"/>
        <end position="232"/>
    </location>
</feature>
<keyword evidence="3" id="KW-1185">Reference proteome</keyword>
<protein>
    <recommendedName>
        <fullName evidence="1">IrrE N-terminal-like domain-containing protein</fullName>
    </recommendedName>
</protein>
<evidence type="ECO:0000259" key="1">
    <source>
        <dbReference type="Pfam" id="PF06114"/>
    </source>
</evidence>
<evidence type="ECO:0000313" key="2">
    <source>
        <dbReference type="EMBL" id="SOB80696.1"/>
    </source>
</evidence>
<dbReference type="InterPro" id="IPR010359">
    <property type="entry name" value="IrrE_HExxH"/>
</dbReference>
<dbReference type="RefSeq" id="WP_218838856.1">
    <property type="nucleotide sequence ID" value="NZ_OBMI01000001.1"/>
</dbReference>
<dbReference type="AlphaFoldDB" id="A0A285QFT8"/>
<organism evidence="2 3">
    <name type="scientific">Sphingomonas guangdongensis</name>
    <dbReference type="NCBI Taxonomy" id="1141890"/>
    <lineage>
        <taxon>Bacteria</taxon>
        <taxon>Pseudomonadati</taxon>
        <taxon>Pseudomonadota</taxon>
        <taxon>Alphaproteobacteria</taxon>
        <taxon>Sphingomonadales</taxon>
        <taxon>Sphingomonadaceae</taxon>
        <taxon>Sphingomonas</taxon>
    </lineage>
</organism>
<reference evidence="2 3" key="1">
    <citation type="submission" date="2017-07" db="EMBL/GenBank/DDBJ databases">
        <authorList>
            <person name="Sun Z.S."/>
            <person name="Albrecht U."/>
            <person name="Echele G."/>
            <person name="Lee C.C."/>
        </authorList>
    </citation>
    <scope>NUCLEOTIDE SEQUENCE [LARGE SCALE GENOMIC DNA]</scope>
    <source>
        <strain evidence="2 3">CGMCC 1.12672</strain>
    </source>
</reference>
<gene>
    <name evidence="2" type="ORF">SAMN06297144_1193</name>
</gene>
<dbReference type="EMBL" id="OBMI01000001">
    <property type="protein sequence ID" value="SOB80696.1"/>
    <property type="molecule type" value="Genomic_DNA"/>
</dbReference>
<dbReference type="Pfam" id="PF06114">
    <property type="entry name" value="Peptidase_M78"/>
    <property type="match status" value="1"/>
</dbReference>
<dbReference type="Gene3D" id="1.10.10.2910">
    <property type="match status" value="1"/>
</dbReference>
<evidence type="ECO:0000313" key="3">
    <source>
        <dbReference type="Proteomes" id="UP000219494"/>
    </source>
</evidence>
<name>A0A285QFT8_9SPHN</name>